<keyword evidence="9" id="KW-1185">Reference proteome</keyword>
<name>Q759H7_EREGS</name>
<dbReference type="STRING" id="284811.Q759H7"/>
<evidence type="ECO:0000256" key="5">
    <source>
        <dbReference type="ARBA" id="ARBA00022840"/>
    </source>
</evidence>
<dbReference type="KEGG" id="ago:AGOS_ADR300C"/>
<dbReference type="GO" id="GO:0031929">
    <property type="term" value="P:TOR signaling"/>
    <property type="evidence" value="ECO:0007669"/>
    <property type="project" value="EnsemblFungi"/>
</dbReference>
<dbReference type="GO" id="GO:0016242">
    <property type="term" value="P:negative regulation of macroautophagy"/>
    <property type="evidence" value="ECO:0007669"/>
    <property type="project" value="EnsemblFungi"/>
</dbReference>
<dbReference type="Gene3D" id="1.10.510.10">
    <property type="entry name" value="Transferase(Phosphotransferase) domain 1"/>
    <property type="match status" value="1"/>
</dbReference>
<keyword evidence="3" id="KW-0547">Nucleotide-binding</keyword>
<dbReference type="EC" id="2.7.11.1" evidence="1"/>
<dbReference type="eggNOG" id="KOG0583">
    <property type="taxonomic scope" value="Eukaryota"/>
</dbReference>
<sequence>MTLDYEIYKEGGLLKDRYHKLEDISEGSYGYVSLAKDTKLKKLVAVKYIFKSDEDDVKRRDRDDGAEASNNSSLEKRQMLLRRQRSLISEKVRSRLSNHICFEALYEVDIQSKIGKHKNITELYDYFDSYIIMEYCSGGDLYEAIKADTIPRKTRQLTHIISQILDAVEFVHSKGIYHRDIKPENILIADSNWTVKLTDWGLATTDQTSMDRNVGSERYMAPELFESNLDYDERNEPYECSKVDIWAIGIVLLNIVFHKNPFSVANQTDKSFCYFAANREALFDVFSTMSYDLYQLLRHSLTIDPTNRYLRGMREELSHLNEYTLDDEYYNSLHDEGETVSEEEDTYSNVSRFQEVDSTATTNTPLSEIVPSVSANVCVVPAITVEQITPAPSKKEAKDPIPRFTFTKRSHPKSSVSERNTKPIKIKHNRKIIKNTRKPLGIPTPNSHINNFFQEYNDNNDSDNFNTRDFFTPPGINNGYMDGVFNKRTRNRRYSNYYHSNDYNGFNCRPNSASAAKSSFHSAGSSGNNNSGNYYRRGSSVSCQNSPSNAKYVPPHSRNSFNNSSPNNINNQPITTLESPKTSITYHEQQRLALDAEPDLDDVLFTLEETDVDNNFLNDMANLAVHQHNDQRPRSSLQVEGFNALPSPHNQHPSSAGNTDVPELLKSAHSPSELQNHLRNYNISNGFTATRKTSTSSDYKPKPGIYIPPHHRKSFNQGSFNGMNGSVYGMGPTLSVNGETHATPPYSKKNGAGVRKNSNVQCNNNNNSTLATHNVAVNTSTATKNVSEAAADNDIDERRNFEPLNKIRKPYMPHNHASSTTAIQSAAVFADTNAVVFEEDSDPLPLKAKVLHVHSPHKIKSGRKSSIQDDLVGSLEQYKNNWLILQQHQE</sequence>
<dbReference type="InterPro" id="IPR011009">
    <property type="entry name" value="Kinase-like_dom_sf"/>
</dbReference>
<dbReference type="GO" id="GO:0008104">
    <property type="term" value="P:intracellular protein localization"/>
    <property type="evidence" value="ECO:0007669"/>
    <property type="project" value="EnsemblFungi"/>
</dbReference>
<dbReference type="GO" id="GO:2000220">
    <property type="term" value="P:regulation of pseudohyphal growth"/>
    <property type="evidence" value="ECO:0007669"/>
    <property type="project" value="EnsemblFungi"/>
</dbReference>
<dbReference type="InParanoid" id="Q759H7"/>
<gene>
    <name evidence="8" type="ORF">AGOS_ADR300C</name>
</gene>
<keyword evidence="5" id="KW-0067">ATP-binding</keyword>
<proteinExistence type="predicted"/>
<accession>Q759H7</accession>
<dbReference type="HOGENOM" id="CLU_008377_0_0_1"/>
<protein>
    <recommendedName>
        <fullName evidence="1">non-specific serine/threonine protein kinase</fullName>
        <ecNumber evidence="1">2.7.11.1</ecNumber>
    </recommendedName>
</protein>
<dbReference type="GO" id="GO:0043555">
    <property type="term" value="P:regulation of translation in response to stress"/>
    <property type="evidence" value="ECO:0007669"/>
    <property type="project" value="EnsemblFungi"/>
</dbReference>
<dbReference type="Proteomes" id="UP000000591">
    <property type="component" value="Chromosome IV"/>
</dbReference>
<dbReference type="FunCoup" id="Q759H7">
    <property type="interactions" value="619"/>
</dbReference>
<keyword evidence="2" id="KW-0808">Transferase</keyword>
<dbReference type="FunFam" id="1.10.510.10:FF:000942">
    <property type="entry name" value="Serine/threonine-protein kinase KSP1"/>
    <property type="match status" value="1"/>
</dbReference>
<dbReference type="Pfam" id="PF00069">
    <property type="entry name" value="Pkinase"/>
    <property type="match status" value="1"/>
</dbReference>
<reference evidence="9" key="2">
    <citation type="journal article" date="2013" name="G3 (Bethesda)">
        <title>Genomes of Ashbya fungi isolated from insects reveal four mating-type loci, numerous translocations, lack of transposons, and distinct gene duplications.</title>
        <authorList>
            <person name="Dietrich F.S."/>
            <person name="Voegeli S."/>
            <person name="Kuo S."/>
            <person name="Philippsen P."/>
        </authorList>
    </citation>
    <scope>GENOME REANNOTATION</scope>
    <source>
        <strain evidence="9">ATCC 10895 / CBS 109.51 / FGSC 9923 / NRRL Y-1056</strain>
    </source>
</reference>
<dbReference type="GO" id="GO:0004674">
    <property type="term" value="F:protein serine/threonine kinase activity"/>
    <property type="evidence" value="ECO:0000318"/>
    <property type="project" value="GO_Central"/>
</dbReference>
<feature type="compositionally biased region" description="Low complexity" evidence="6">
    <location>
        <begin position="554"/>
        <end position="573"/>
    </location>
</feature>
<dbReference type="AlphaFoldDB" id="Q759H7"/>
<dbReference type="SMART" id="SM00220">
    <property type="entry name" value="S_TKc"/>
    <property type="match status" value="1"/>
</dbReference>
<dbReference type="InterPro" id="IPR008271">
    <property type="entry name" value="Ser/Thr_kinase_AS"/>
</dbReference>
<evidence type="ECO:0000256" key="2">
    <source>
        <dbReference type="ARBA" id="ARBA00022679"/>
    </source>
</evidence>
<evidence type="ECO:0000313" key="8">
    <source>
        <dbReference type="EMBL" id="AAS52221.1"/>
    </source>
</evidence>
<dbReference type="PROSITE" id="PS50011">
    <property type="entry name" value="PROTEIN_KINASE_DOM"/>
    <property type="match status" value="1"/>
</dbReference>
<dbReference type="GO" id="GO:0010494">
    <property type="term" value="C:cytoplasmic stress granule"/>
    <property type="evidence" value="ECO:0007669"/>
    <property type="project" value="EnsemblFungi"/>
</dbReference>
<evidence type="ECO:0000256" key="6">
    <source>
        <dbReference type="SAM" id="MobiDB-lite"/>
    </source>
</evidence>
<dbReference type="OMA" id="KSFCYFA"/>
<evidence type="ECO:0000313" key="9">
    <source>
        <dbReference type="Proteomes" id="UP000000591"/>
    </source>
</evidence>
<dbReference type="GO" id="GO:0005524">
    <property type="term" value="F:ATP binding"/>
    <property type="evidence" value="ECO:0007669"/>
    <property type="project" value="UniProtKB-KW"/>
</dbReference>
<organism evidence="8 9">
    <name type="scientific">Eremothecium gossypii (strain ATCC 10895 / CBS 109.51 / FGSC 9923 / NRRL Y-1056)</name>
    <name type="common">Yeast</name>
    <name type="synonym">Ashbya gossypii</name>
    <dbReference type="NCBI Taxonomy" id="284811"/>
    <lineage>
        <taxon>Eukaryota</taxon>
        <taxon>Fungi</taxon>
        <taxon>Dikarya</taxon>
        <taxon>Ascomycota</taxon>
        <taxon>Saccharomycotina</taxon>
        <taxon>Saccharomycetes</taxon>
        <taxon>Saccharomycetales</taxon>
        <taxon>Saccharomycetaceae</taxon>
        <taxon>Eremothecium</taxon>
    </lineage>
</organism>
<evidence type="ECO:0000256" key="4">
    <source>
        <dbReference type="ARBA" id="ARBA00022777"/>
    </source>
</evidence>
<dbReference type="InterPro" id="IPR045269">
    <property type="entry name" value="Atg1-like"/>
</dbReference>
<dbReference type="Gene3D" id="3.30.200.20">
    <property type="entry name" value="Phosphorylase Kinase, domain 1"/>
    <property type="match status" value="1"/>
</dbReference>
<dbReference type="SUPFAM" id="SSF56112">
    <property type="entry name" value="Protein kinase-like (PK-like)"/>
    <property type="match status" value="1"/>
</dbReference>
<dbReference type="InterPro" id="IPR000719">
    <property type="entry name" value="Prot_kinase_dom"/>
</dbReference>
<reference evidence="8 9" key="1">
    <citation type="journal article" date="2004" name="Science">
        <title>The Ashbya gossypii genome as a tool for mapping the ancient Saccharomyces cerevisiae genome.</title>
        <authorList>
            <person name="Dietrich F.S."/>
            <person name="Voegeli S."/>
            <person name="Brachat S."/>
            <person name="Lerch A."/>
            <person name="Gates K."/>
            <person name="Steiner S."/>
            <person name="Mohr C."/>
            <person name="Pohlmann R."/>
            <person name="Luedi P."/>
            <person name="Choi S."/>
            <person name="Wing R.A."/>
            <person name="Flavier A."/>
            <person name="Gaffney T.D."/>
            <person name="Philippsen P."/>
        </authorList>
    </citation>
    <scope>NUCLEOTIDE SEQUENCE [LARGE SCALE GENOMIC DNA]</scope>
    <source>
        <strain evidence="9">ATCC 10895 / CBS 109.51 / FGSC 9923 / NRRL Y-1056</strain>
    </source>
</reference>
<dbReference type="PANTHER" id="PTHR24348">
    <property type="entry name" value="SERINE/THREONINE-PROTEIN KINASE UNC-51-RELATED"/>
    <property type="match status" value="1"/>
</dbReference>
<feature type="region of interest" description="Disordered" evidence="6">
    <location>
        <begin position="514"/>
        <end position="576"/>
    </location>
</feature>
<feature type="compositionally biased region" description="Low complexity" evidence="6">
    <location>
        <begin position="514"/>
        <end position="540"/>
    </location>
</feature>
<evidence type="ECO:0000259" key="7">
    <source>
        <dbReference type="PROSITE" id="PS50011"/>
    </source>
</evidence>
<dbReference type="GO" id="GO:0005634">
    <property type="term" value="C:nucleus"/>
    <property type="evidence" value="ECO:0000318"/>
    <property type="project" value="GO_Central"/>
</dbReference>
<dbReference type="PANTHER" id="PTHR24348:SF22">
    <property type="entry name" value="NON-SPECIFIC SERINE_THREONINE PROTEIN KINASE"/>
    <property type="match status" value="1"/>
</dbReference>
<dbReference type="PROSITE" id="PS00108">
    <property type="entry name" value="PROTEIN_KINASE_ST"/>
    <property type="match status" value="1"/>
</dbReference>
<dbReference type="GeneID" id="4620563"/>
<keyword evidence="4" id="KW-0418">Kinase</keyword>
<feature type="region of interest" description="Disordered" evidence="6">
    <location>
        <begin position="641"/>
        <end position="663"/>
    </location>
</feature>
<evidence type="ECO:0000256" key="3">
    <source>
        <dbReference type="ARBA" id="ARBA00022741"/>
    </source>
</evidence>
<dbReference type="EMBL" id="AE016817">
    <property type="protein sequence ID" value="AAS52221.1"/>
    <property type="molecule type" value="Genomic_DNA"/>
</dbReference>
<feature type="domain" description="Protein kinase" evidence="7">
    <location>
        <begin position="18"/>
        <end position="324"/>
    </location>
</feature>
<feature type="compositionally biased region" description="Polar residues" evidence="6">
    <location>
        <begin position="648"/>
        <end position="658"/>
    </location>
</feature>
<evidence type="ECO:0000256" key="1">
    <source>
        <dbReference type="ARBA" id="ARBA00012513"/>
    </source>
</evidence>
<dbReference type="OrthoDB" id="4062651at2759"/>
<dbReference type="RefSeq" id="NP_984397.1">
    <property type="nucleotide sequence ID" value="NM_209750.1"/>
</dbReference>